<organism evidence="3 4">
    <name type="scientific">Lentinus tigrinus ALCF2SS1-6</name>
    <dbReference type="NCBI Taxonomy" id="1328759"/>
    <lineage>
        <taxon>Eukaryota</taxon>
        <taxon>Fungi</taxon>
        <taxon>Dikarya</taxon>
        <taxon>Basidiomycota</taxon>
        <taxon>Agaricomycotina</taxon>
        <taxon>Agaricomycetes</taxon>
        <taxon>Polyporales</taxon>
        <taxon>Polyporaceae</taxon>
        <taxon>Lentinus</taxon>
    </lineage>
</organism>
<dbReference type="Pfam" id="PF20151">
    <property type="entry name" value="DUF6533"/>
    <property type="match status" value="1"/>
</dbReference>
<evidence type="ECO:0000313" key="4">
    <source>
        <dbReference type="Proteomes" id="UP000313359"/>
    </source>
</evidence>
<proteinExistence type="predicted"/>
<keyword evidence="1" id="KW-1133">Transmembrane helix</keyword>
<dbReference type="OrthoDB" id="2742807at2759"/>
<sequence length="327" mass="36605">MSFDKETSCYVAAVGVLVYETCITLDREVRHIWRRRPSAASWIYLLNRYLVISLYLVNLALSLGASDASCRLIFRASQVLSILPYIVWSTFSGLRVYALVCRGWHIHICVLVVCLSLVPVATYIFRDIHQTVSRSPSSDACITLADYSFQLDARLTAIGRACLILSDMLVLSVTWKKTYGIVRLAKEQGVGSSFSLTTVLLRDGSAYFTVWTILNTLHIAATYIPAVEYITIFTDGMTSILVSRFILNLRDAASGTTPDQHIYAFDESWRLAENSMPSFLEPLGALLDHTVDTFTDSDEFYVGRCNSVASFQVEDDIKMPRIELKGA</sequence>
<dbReference type="InterPro" id="IPR045340">
    <property type="entry name" value="DUF6533"/>
</dbReference>
<reference evidence="3" key="1">
    <citation type="journal article" date="2018" name="Genome Biol. Evol.">
        <title>Genomics and development of Lentinus tigrinus, a white-rot wood-decaying mushroom with dimorphic fruiting bodies.</title>
        <authorList>
            <person name="Wu B."/>
            <person name="Xu Z."/>
            <person name="Knudson A."/>
            <person name="Carlson A."/>
            <person name="Chen N."/>
            <person name="Kovaka S."/>
            <person name="LaButti K."/>
            <person name="Lipzen A."/>
            <person name="Pennachio C."/>
            <person name="Riley R."/>
            <person name="Schakwitz W."/>
            <person name="Umezawa K."/>
            <person name="Ohm R.A."/>
            <person name="Grigoriev I.V."/>
            <person name="Nagy L.G."/>
            <person name="Gibbons J."/>
            <person name="Hibbett D."/>
        </authorList>
    </citation>
    <scope>NUCLEOTIDE SEQUENCE [LARGE SCALE GENOMIC DNA]</scope>
    <source>
        <strain evidence="3">ALCF2SS1-6</strain>
    </source>
</reference>
<evidence type="ECO:0000313" key="3">
    <source>
        <dbReference type="EMBL" id="RPD66491.1"/>
    </source>
</evidence>
<dbReference type="EMBL" id="ML122251">
    <property type="protein sequence ID" value="RPD66491.1"/>
    <property type="molecule type" value="Genomic_DNA"/>
</dbReference>
<evidence type="ECO:0000259" key="2">
    <source>
        <dbReference type="Pfam" id="PF20151"/>
    </source>
</evidence>
<keyword evidence="1" id="KW-0812">Transmembrane</keyword>
<name>A0A5C2ST72_9APHY</name>
<feature type="transmembrane region" description="Helical" evidence="1">
    <location>
        <begin position="104"/>
        <end position="125"/>
    </location>
</feature>
<feature type="transmembrane region" description="Helical" evidence="1">
    <location>
        <begin position="73"/>
        <end position="98"/>
    </location>
</feature>
<feature type="domain" description="DUF6533" evidence="2">
    <location>
        <begin position="9"/>
        <end position="52"/>
    </location>
</feature>
<keyword evidence="4" id="KW-1185">Reference proteome</keyword>
<dbReference type="Proteomes" id="UP000313359">
    <property type="component" value="Unassembled WGS sequence"/>
</dbReference>
<protein>
    <recommendedName>
        <fullName evidence="2">DUF6533 domain-containing protein</fullName>
    </recommendedName>
</protein>
<dbReference type="AlphaFoldDB" id="A0A5C2ST72"/>
<dbReference type="STRING" id="1328759.A0A5C2ST72"/>
<feature type="transmembrane region" description="Helical" evidence="1">
    <location>
        <begin position="42"/>
        <end position="61"/>
    </location>
</feature>
<accession>A0A5C2ST72</accession>
<evidence type="ECO:0000256" key="1">
    <source>
        <dbReference type="SAM" id="Phobius"/>
    </source>
</evidence>
<gene>
    <name evidence="3" type="ORF">L227DRAFT_570368</name>
</gene>
<keyword evidence="1" id="KW-0472">Membrane</keyword>